<name>A0A0P9L9K3_9PSED</name>
<proteinExistence type="predicted"/>
<keyword evidence="2" id="KW-0449">Lipoprotein</keyword>
<dbReference type="PATRIC" id="fig|251702.3.peg.3938"/>
<dbReference type="EMBL" id="LJPT01000053">
    <property type="protein sequence ID" value="KPW50241.1"/>
    <property type="molecule type" value="Genomic_DNA"/>
</dbReference>
<accession>A0A0P9L9K3</accession>
<protein>
    <submittedName>
        <fullName evidence="2">Putative Lipoprotein</fullName>
    </submittedName>
</protein>
<feature type="compositionally biased region" description="Basic and acidic residues" evidence="1">
    <location>
        <begin position="118"/>
        <end position="127"/>
    </location>
</feature>
<dbReference type="Proteomes" id="UP000050425">
    <property type="component" value="Unassembled WGS sequence"/>
</dbReference>
<feature type="compositionally biased region" description="Polar residues" evidence="1">
    <location>
        <begin position="107"/>
        <end position="117"/>
    </location>
</feature>
<feature type="region of interest" description="Disordered" evidence="1">
    <location>
        <begin position="103"/>
        <end position="127"/>
    </location>
</feature>
<gene>
    <name evidence="2" type="ORF">ALO88_05207</name>
</gene>
<evidence type="ECO:0000313" key="3">
    <source>
        <dbReference type="Proteomes" id="UP000050425"/>
    </source>
</evidence>
<organism evidence="2 3">
    <name type="scientific">Pseudomonas syringae pv. antirrhini</name>
    <dbReference type="NCBI Taxonomy" id="251702"/>
    <lineage>
        <taxon>Bacteria</taxon>
        <taxon>Pseudomonadati</taxon>
        <taxon>Pseudomonadota</taxon>
        <taxon>Gammaproteobacteria</taxon>
        <taxon>Pseudomonadales</taxon>
        <taxon>Pseudomonadaceae</taxon>
        <taxon>Pseudomonas</taxon>
    </lineage>
</organism>
<dbReference type="AlphaFoldDB" id="A0A0P9L9K3"/>
<evidence type="ECO:0000256" key="1">
    <source>
        <dbReference type="SAM" id="MobiDB-lite"/>
    </source>
</evidence>
<comment type="caution">
    <text evidence="2">The sequence shown here is derived from an EMBL/GenBank/DDBJ whole genome shotgun (WGS) entry which is preliminary data.</text>
</comment>
<reference evidence="2 3" key="1">
    <citation type="submission" date="2015-09" db="EMBL/GenBank/DDBJ databases">
        <title>Genome announcement of multiple Pseudomonas syringae strains.</title>
        <authorList>
            <person name="Thakur S."/>
            <person name="Wang P.W."/>
            <person name="Gong Y."/>
            <person name="Weir B.S."/>
            <person name="Guttman D.S."/>
        </authorList>
    </citation>
    <scope>NUCLEOTIDE SEQUENCE [LARGE SCALE GENOMIC DNA]</scope>
    <source>
        <strain evidence="2 3">ICMP4303</strain>
    </source>
</reference>
<sequence length="127" mass="13737">MSILIADSLKPKYTPHKIEFSLCFKISRIRLNAGLDTPSGPCLIEEPMNKSIYAALLSCSLLVMAGCDQIESSTKQVLGTAANTAKQAIDDTHQAATKALDEARQELSVQEPPQSSAETEKNSDKDI</sequence>
<evidence type="ECO:0000313" key="2">
    <source>
        <dbReference type="EMBL" id="KPW50241.1"/>
    </source>
</evidence>